<dbReference type="GO" id="GO:0016114">
    <property type="term" value="P:terpenoid biosynthetic process"/>
    <property type="evidence" value="ECO:0007669"/>
    <property type="project" value="UniProtKB-UniRule"/>
</dbReference>
<keyword evidence="5 9" id="KW-0547">Nucleotide-binding</keyword>
<name>A0A2M9A381_9BACT</name>
<comment type="catalytic activity">
    <reaction evidence="9">
        <text>4-CDP-2-C-methyl-D-erythritol + ATP = 4-CDP-2-C-methyl-D-erythritol 2-phosphate + ADP + H(+)</text>
        <dbReference type="Rhea" id="RHEA:18437"/>
        <dbReference type="ChEBI" id="CHEBI:15378"/>
        <dbReference type="ChEBI" id="CHEBI:30616"/>
        <dbReference type="ChEBI" id="CHEBI:57823"/>
        <dbReference type="ChEBI" id="CHEBI:57919"/>
        <dbReference type="ChEBI" id="CHEBI:456216"/>
        <dbReference type="EC" id="2.7.1.148"/>
    </reaction>
</comment>
<evidence type="ECO:0000256" key="6">
    <source>
        <dbReference type="ARBA" id="ARBA00022777"/>
    </source>
</evidence>
<dbReference type="InterPro" id="IPR036554">
    <property type="entry name" value="GHMP_kinase_C_sf"/>
</dbReference>
<dbReference type="InterPro" id="IPR006204">
    <property type="entry name" value="GHMP_kinase_N_dom"/>
</dbReference>
<proteinExistence type="inferred from homology"/>
<keyword evidence="7 9" id="KW-0067">ATP-binding</keyword>
<accession>A0A2M9A381</accession>
<keyword evidence="13" id="KW-1185">Reference proteome</keyword>
<dbReference type="PANTHER" id="PTHR43527:SF2">
    <property type="entry name" value="4-DIPHOSPHOCYTIDYL-2-C-METHYL-D-ERYTHRITOL KINASE, CHLOROPLASTIC"/>
    <property type="match status" value="1"/>
</dbReference>
<evidence type="ECO:0000313" key="13">
    <source>
        <dbReference type="Proteomes" id="UP000231134"/>
    </source>
</evidence>
<comment type="similarity">
    <text evidence="1 9">Belongs to the GHMP kinase family. IspE subfamily.</text>
</comment>
<dbReference type="EMBL" id="PGEX01000001">
    <property type="protein sequence ID" value="PJJ40185.1"/>
    <property type="molecule type" value="Genomic_DNA"/>
</dbReference>
<evidence type="ECO:0000313" key="12">
    <source>
        <dbReference type="EMBL" id="PJJ40185.1"/>
    </source>
</evidence>
<comment type="pathway">
    <text evidence="9">Isoprenoid biosynthesis; isopentenyl diphosphate biosynthesis via DXP pathway; isopentenyl diphosphate from 1-deoxy-D-xylulose 5-phosphate: step 3/6.</text>
</comment>
<feature type="active site" evidence="9">
    <location>
        <position position="9"/>
    </location>
</feature>
<dbReference type="GO" id="GO:0050515">
    <property type="term" value="F:4-(cytidine 5'-diphospho)-2-C-methyl-D-erythritol kinase activity"/>
    <property type="evidence" value="ECO:0007669"/>
    <property type="project" value="UniProtKB-UniRule"/>
</dbReference>
<evidence type="ECO:0000256" key="7">
    <source>
        <dbReference type="ARBA" id="ARBA00022840"/>
    </source>
</evidence>
<feature type="domain" description="GHMP kinase N-terminal" evidence="10">
    <location>
        <begin position="66"/>
        <end position="143"/>
    </location>
</feature>
<dbReference type="SUPFAM" id="SSF55060">
    <property type="entry name" value="GHMP Kinase, C-terminal domain"/>
    <property type="match status" value="1"/>
</dbReference>
<feature type="domain" description="GHMP kinase C-terminal" evidence="11">
    <location>
        <begin position="209"/>
        <end position="267"/>
    </location>
</feature>
<dbReference type="Pfam" id="PF00288">
    <property type="entry name" value="GHMP_kinases_N"/>
    <property type="match status" value="1"/>
</dbReference>
<dbReference type="Proteomes" id="UP000231134">
    <property type="component" value="Unassembled WGS sequence"/>
</dbReference>
<dbReference type="InterPro" id="IPR013750">
    <property type="entry name" value="GHMP_kinase_C_dom"/>
</dbReference>
<feature type="active site" evidence="9">
    <location>
        <position position="135"/>
    </location>
</feature>
<dbReference type="OrthoDB" id="9809438at2"/>
<dbReference type="NCBIfam" id="TIGR00154">
    <property type="entry name" value="ispE"/>
    <property type="match status" value="1"/>
</dbReference>
<evidence type="ECO:0000256" key="9">
    <source>
        <dbReference type="HAMAP-Rule" id="MF_00061"/>
    </source>
</evidence>
<dbReference type="Gene3D" id="3.30.70.890">
    <property type="entry name" value="GHMP kinase, C-terminal domain"/>
    <property type="match status" value="1"/>
</dbReference>
<keyword evidence="4 9" id="KW-0808">Transferase</keyword>
<dbReference type="SUPFAM" id="SSF54211">
    <property type="entry name" value="Ribosomal protein S5 domain 2-like"/>
    <property type="match status" value="1"/>
</dbReference>
<dbReference type="GO" id="GO:0019288">
    <property type="term" value="P:isopentenyl diphosphate biosynthetic process, methylerythritol 4-phosphate pathway"/>
    <property type="evidence" value="ECO:0007669"/>
    <property type="project" value="UniProtKB-UniRule"/>
</dbReference>
<keyword evidence="9" id="KW-0414">Isoprene biosynthesis</keyword>
<dbReference type="Gene3D" id="3.30.230.10">
    <property type="match status" value="1"/>
</dbReference>
<dbReference type="AlphaFoldDB" id="A0A2M9A381"/>
<comment type="function">
    <text evidence="9">Catalyzes the phosphorylation of the position 2 hydroxy group of 4-diphosphocytidyl-2C-methyl-D-erythritol.</text>
</comment>
<organism evidence="12 13">
    <name type="scientific">Hallerella succinigenes</name>
    <dbReference type="NCBI Taxonomy" id="1896222"/>
    <lineage>
        <taxon>Bacteria</taxon>
        <taxon>Pseudomonadati</taxon>
        <taxon>Fibrobacterota</taxon>
        <taxon>Fibrobacteria</taxon>
        <taxon>Fibrobacterales</taxon>
        <taxon>Fibrobacteraceae</taxon>
        <taxon>Hallerella</taxon>
    </lineage>
</organism>
<dbReference type="EC" id="2.7.1.148" evidence="2 9"/>
<evidence type="ECO:0000256" key="8">
    <source>
        <dbReference type="ARBA" id="ARBA00032554"/>
    </source>
</evidence>
<sequence length="281" mass="30103">MLQEFAPAKINLFLDILSKRPDGYHNLGTLFQTINAGDTLSGELDLSGKISLRYNWPQEYPVESDLVYKAALLLQKAYDVKQGVSFYLEKKMPLGAGLGGGSADAAAALRLLNRLWNLNASAEDLEKLGAKLGADVPFLVQGGSAKAEGIGEVLTHMEPLKLPEGSALLVATPQCAVPTKAAYAGCVPSGDARWEAYKNSDPNDFKGGAYNKFEDSVLPQFPLIAQMKQDFVDYGADFALMSGSGASVFGVFPSKALAEEAVKKLGKTARYATVTDFFTGF</sequence>
<evidence type="ECO:0000256" key="5">
    <source>
        <dbReference type="ARBA" id="ARBA00022741"/>
    </source>
</evidence>
<keyword evidence="6 9" id="KW-0418">Kinase</keyword>
<dbReference type="Pfam" id="PF08544">
    <property type="entry name" value="GHMP_kinases_C"/>
    <property type="match status" value="1"/>
</dbReference>
<dbReference type="InterPro" id="IPR004424">
    <property type="entry name" value="IspE"/>
</dbReference>
<protein>
    <recommendedName>
        <fullName evidence="3 9">4-diphosphocytidyl-2-C-methyl-D-erythritol kinase</fullName>
        <shortName evidence="9">CMK</shortName>
        <ecNumber evidence="2 9">2.7.1.148</ecNumber>
    </recommendedName>
    <alternativeName>
        <fullName evidence="8 9">4-(cytidine-5'-diphospho)-2-C-methyl-D-erythritol kinase</fullName>
    </alternativeName>
</protein>
<dbReference type="PANTHER" id="PTHR43527">
    <property type="entry name" value="4-DIPHOSPHOCYTIDYL-2-C-METHYL-D-ERYTHRITOL KINASE, CHLOROPLASTIC"/>
    <property type="match status" value="1"/>
</dbReference>
<dbReference type="GO" id="GO:0005524">
    <property type="term" value="F:ATP binding"/>
    <property type="evidence" value="ECO:0007669"/>
    <property type="project" value="UniProtKB-UniRule"/>
</dbReference>
<dbReference type="PIRSF" id="PIRSF010376">
    <property type="entry name" value="IspE"/>
    <property type="match status" value="1"/>
</dbReference>
<gene>
    <name evidence="9" type="primary">ispE</name>
    <name evidence="12" type="ORF">BGX16_0096</name>
</gene>
<evidence type="ECO:0000256" key="2">
    <source>
        <dbReference type="ARBA" id="ARBA00012052"/>
    </source>
</evidence>
<dbReference type="HAMAP" id="MF_00061">
    <property type="entry name" value="IspE"/>
    <property type="match status" value="1"/>
</dbReference>
<evidence type="ECO:0000256" key="1">
    <source>
        <dbReference type="ARBA" id="ARBA00009684"/>
    </source>
</evidence>
<comment type="caution">
    <text evidence="12">The sequence shown here is derived from an EMBL/GenBank/DDBJ whole genome shotgun (WGS) entry which is preliminary data.</text>
</comment>
<feature type="binding site" evidence="9">
    <location>
        <begin position="93"/>
        <end position="103"/>
    </location>
    <ligand>
        <name>ATP</name>
        <dbReference type="ChEBI" id="CHEBI:30616"/>
    </ligand>
</feature>
<dbReference type="InterPro" id="IPR014721">
    <property type="entry name" value="Ribsml_uS5_D2-typ_fold_subgr"/>
</dbReference>
<dbReference type="RefSeq" id="WP_100424302.1">
    <property type="nucleotide sequence ID" value="NZ_JAXFBG010000052.1"/>
</dbReference>
<dbReference type="UniPathway" id="UPA00056">
    <property type="reaction ID" value="UER00094"/>
</dbReference>
<evidence type="ECO:0000256" key="3">
    <source>
        <dbReference type="ARBA" id="ARBA00017473"/>
    </source>
</evidence>
<reference evidence="12 13" key="1">
    <citation type="submission" date="2017-11" db="EMBL/GenBank/DDBJ databases">
        <title>Animal gut microbial communities from fecal samples from Wisconsin, USA.</title>
        <authorList>
            <person name="Neumann A."/>
        </authorList>
    </citation>
    <scope>NUCLEOTIDE SEQUENCE [LARGE SCALE GENOMIC DNA]</scope>
    <source>
        <strain evidence="12 13">UWS3</strain>
    </source>
</reference>
<evidence type="ECO:0000256" key="4">
    <source>
        <dbReference type="ARBA" id="ARBA00022679"/>
    </source>
</evidence>
<evidence type="ECO:0000259" key="11">
    <source>
        <dbReference type="Pfam" id="PF08544"/>
    </source>
</evidence>
<evidence type="ECO:0000259" key="10">
    <source>
        <dbReference type="Pfam" id="PF00288"/>
    </source>
</evidence>
<dbReference type="InterPro" id="IPR020568">
    <property type="entry name" value="Ribosomal_Su5_D2-typ_SF"/>
</dbReference>